<keyword evidence="1" id="KW-1133">Transmembrane helix</keyword>
<comment type="caution">
    <text evidence="2">The sequence shown here is derived from an EMBL/GenBank/DDBJ whole genome shotgun (WGS) entry which is preliminary data.</text>
</comment>
<keyword evidence="1" id="KW-0812">Transmembrane</keyword>
<keyword evidence="3" id="KW-1185">Reference proteome</keyword>
<sequence>MNLTFQYKQEYDCEFDVFVQHICGNALPYKYIPFCVDIWDIESDTAQVCFQKHECSFGDVVLFVIFSARNNKIDEVHKKVTNAHTIQPLPIIFVFVFNVAFVALSQYFHLCQKKKHIATYNGVCCCFNFSSIAIEGYIFC</sequence>
<dbReference type="AlphaFoldDB" id="X6PF93"/>
<organism evidence="2 3">
    <name type="scientific">Reticulomyxa filosa</name>
    <dbReference type="NCBI Taxonomy" id="46433"/>
    <lineage>
        <taxon>Eukaryota</taxon>
        <taxon>Sar</taxon>
        <taxon>Rhizaria</taxon>
        <taxon>Retaria</taxon>
        <taxon>Foraminifera</taxon>
        <taxon>Monothalamids</taxon>
        <taxon>Reticulomyxidae</taxon>
        <taxon>Reticulomyxa</taxon>
    </lineage>
</organism>
<proteinExistence type="predicted"/>
<protein>
    <submittedName>
        <fullName evidence="2">Uncharacterized protein</fullName>
    </submittedName>
</protein>
<keyword evidence="1" id="KW-0472">Membrane</keyword>
<gene>
    <name evidence="2" type="ORF">RFI_00284</name>
</gene>
<accession>X6PF93</accession>
<name>X6PF93_RETFI</name>
<feature type="transmembrane region" description="Helical" evidence="1">
    <location>
        <begin position="89"/>
        <end position="108"/>
    </location>
</feature>
<reference evidence="2 3" key="1">
    <citation type="journal article" date="2013" name="Curr. Biol.">
        <title>The Genome of the Foraminiferan Reticulomyxa filosa.</title>
        <authorList>
            <person name="Glockner G."/>
            <person name="Hulsmann N."/>
            <person name="Schleicher M."/>
            <person name="Noegel A.A."/>
            <person name="Eichinger L."/>
            <person name="Gallinger C."/>
            <person name="Pawlowski J."/>
            <person name="Sierra R."/>
            <person name="Euteneuer U."/>
            <person name="Pillet L."/>
            <person name="Moustafa A."/>
            <person name="Platzer M."/>
            <person name="Groth M."/>
            <person name="Szafranski K."/>
            <person name="Schliwa M."/>
        </authorList>
    </citation>
    <scope>NUCLEOTIDE SEQUENCE [LARGE SCALE GENOMIC DNA]</scope>
</reference>
<evidence type="ECO:0000256" key="1">
    <source>
        <dbReference type="SAM" id="Phobius"/>
    </source>
</evidence>
<evidence type="ECO:0000313" key="3">
    <source>
        <dbReference type="Proteomes" id="UP000023152"/>
    </source>
</evidence>
<evidence type="ECO:0000313" key="2">
    <source>
        <dbReference type="EMBL" id="ETO36778.1"/>
    </source>
</evidence>
<dbReference type="EMBL" id="ASPP01000300">
    <property type="protein sequence ID" value="ETO36778.1"/>
    <property type="molecule type" value="Genomic_DNA"/>
</dbReference>
<dbReference type="Proteomes" id="UP000023152">
    <property type="component" value="Unassembled WGS sequence"/>
</dbReference>